<evidence type="ECO:0000259" key="1">
    <source>
        <dbReference type="PROSITE" id="PS50209"/>
    </source>
</evidence>
<dbReference type="EMBL" id="LR901366">
    <property type="protein sequence ID" value="CAD7248446.1"/>
    <property type="molecule type" value="Genomic_DNA"/>
</dbReference>
<dbReference type="InterPro" id="IPR001315">
    <property type="entry name" value="CARD"/>
</dbReference>
<protein>
    <recommendedName>
        <fullName evidence="1">CARD domain-containing protein</fullName>
    </recommendedName>
</protein>
<sequence>MQGRNGTPKTWDKIRQHRRRIRDDFNLDVDELLRFSSDKEVFTNNEEKIIRGVGDLSERFDKLFDILLTKNVDRIPLFLETLSAMGRNDIRMFLQGIVECHLYFSPLKGEGHFPFDPSARQRAVVILWRGDRHHSSDYFAVVKVVRGISKIETRWFRSPNVRPQEEKSPPKIYQEFMYKV</sequence>
<dbReference type="CDD" id="cd01671">
    <property type="entry name" value="CARD"/>
    <property type="match status" value="1"/>
</dbReference>
<proteinExistence type="predicted"/>
<dbReference type="PROSITE" id="PS50209">
    <property type="entry name" value="CARD"/>
    <property type="match status" value="1"/>
</dbReference>
<dbReference type="SUPFAM" id="SSF47986">
    <property type="entry name" value="DEATH domain"/>
    <property type="match status" value="1"/>
</dbReference>
<dbReference type="AlphaFoldDB" id="A0A7R9A5K5"/>
<dbReference type="EMBL" id="CAJPEV010001849">
    <property type="protein sequence ID" value="CAG0894593.1"/>
    <property type="molecule type" value="Genomic_DNA"/>
</dbReference>
<name>A0A7R9A5K5_9CRUS</name>
<gene>
    <name evidence="2" type="ORF">DSTB1V02_LOCUS8259</name>
</gene>
<dbReference type="InterPro" id="IPR011029">
    <property type="entry name" value="DEATH-like_dom_sf"/>
</dbReference>
<organism evidence="2">
    <name type="scientific">Darwinula stevensoni</name>
    <dbReference type="NCBI Taxonomy" id="69355"/>
    <lineage>
        <taxon>Eukaryota</taxon>
        <taxon>Metazoa</taxon>
        <taxon>Ecdysozoa</taxon>
        <taxon>Arthropoda</taxon>
        <taxon>Crustacea</taxon>
        <taxon>Oligostraca</taxon>
        <taxon>Ostracoda</taxon>
        <taxon>Podocopa</taxon>
        <taxon>Podocopida</taxon>
        <taxon>Darwinulocopina</taxon>
        <taxon>Darwinuloidea</taxon>
        <taxon>Darwinulidae</taxon>
        <taxon>Darwinula</taxon>
    </lineage>
</organism>
<feature type="domain" description="CARD" evidence="1">
    <location>
        <begin position="6"/>
        <end position="82"/>
    </location>
</feature>
<dbReference type="GO" id="GO:0042981">
    <property type="term" value="P:regulation of apoptotic process"/>
    <property type="evidence" value="ECO:0007669"/>
    <property type="project" value="InterPro"/>
</dbReference>
<keyword evidence="3" id="KW-1185">Reference proteome</keyword>
<accession>A0A7R9A5K5</accession>
<dbReference type="Gene3D" id="1.10.533.10">
    <property type="entry name" value="Death Domain, Fas"/>
    <property type="match status" value="1"/>
</dbReference>
<dbReference type="Proteomes" id="UP000677054">
    <property type="component" value="Unassembled WGS sequence"/>
</dbReference>
<reference evidence="2" key="1">
    <citation type="submission" date="2020-11" db="EMBL/GenBank/DDBJ databases">
        <authorList>
            <person name="Tran Van P."/>
        </authorList>
    </citation>
    <scope>NUCLEOTIDE SEQUENCE</scope>
</reference>
<evidence type="ECO:0000313" key="2">
    <source>
        <dbReference type="EMBL" id="CAD7248446.1"/>
    </source>
</evidence>
<evidence type="ECO:0000313" key="3">
    <source>
        <dbReference type="Proteomes" id="UP000677054"/>
    </source>
</evidence>